<reference evidence="2" key="1">
    <citation type="journal article" date="2011" name="Proc. Natl. Acad. Sci. U.S.A.">
        <title>Genomic insights into the physiology and ecology of the marine filamentous cyanobacterium Lyngbya majuscula.</title>
        <authorList>
            <person name="Jones A.C."/>
            <person name="Monroe E.A."/>
            <person name="Podell S."/>
            <person name="Hess W.R."/>
            <person name="Klages S."/>
            <person name="Esquenazi E."/>
            <person name="Niessen S."/>
            <person name="Hoover H."/>
            <person name="Rothmann M."/>
            <person name="Lasken R.S."/>
            <person name="Yates J.R.III."/>
            <person name="Reinhardt R."/>
            <person name="Kube M."/>
            <person name="Burkart M.D."/>
            <person name="Allen E.E."/>
            <person name="Dorrestein P.C."/>
            <person name="Gerwick W.H."/>
            <person name="Gerwick L."/>
        </authorList>
    </citation>
    <scope>NUCLEOTIDE SEQUENCE [LARGE SCALE GENOMIC DNA]</scope>
    <source>
        <strain evidence="2">3L</strain>
    </source>
</reference>
<dbReference type="EMBL" id="GL890971">
    <property type="protein sequence ID" value="EGJ28933.1"/>
    <property type="molecule type" value="Genomic_DNA"/>
</dbReference>
<gene>
    <name evidence="1" type="ORF">LYNGBM3L_69850</name>
</gene>
<evidence type="ECO:0000313" key="2">
    <source>
        <dbReference type="Proteomes" id="UP000003959"/>
    </source>
</evidence>
<protein>
    <submittedName>
        <fullName evidence="1">Uncharacterized protein</fullName>
    </submittedName>
</protein>
<sequence length="43" mass="4714">MFSSKNPVKTGKIAEKPINLPKLGFITKNRGMFGSPVYERAGC</sequence>
<accession>F4Y2T9</accession>
<dbReference type="Proteomes" id="UP000003959">
    <property type="component" value="Unassembled WGS sequence"/>
</dbReference>
<proteinExistence type="predicted"/>
<dbReference type="AlphaFoldDB" id="F4Y2T9"/>
<dbReference type="HOGENOM" id="CLU_3236170_0_0_3"/>
<name>F4Y2T9_9CYAN</name>
<evidence type="ECO:0000313" key="1">
    <source>
        <dbReference type="EMBL" id="EGJ28933.1"/>
    </source>
</evidence>
<organism evidence="1 2">
    <name type="scientific">Moorena producens 3L</name>
    <dbReference type="NCBI Taxonomy" id="489825"/>
    <lineage>
        <taxon>Bacteria</taxon>
        <taxon>Bacillati</taxon>
        <taxon>Cyanobacteriota</taxon>
        <taxon>Cyanophyceae</taxon>
        <taxon>Coleofasciculales</taxon>
        <taxon>Coleofasciculaceae</taxon>
        <taxon>Moorena</taxon>
    </lineage>
</organism>
<keyword evidence="2" id="KW-1185">Reference proteome</keyword>